<dbReference type="EMBL" id="ACVI01000131">
    <property type="protein sequence ID" value="EET84765.1"/>
    <property type="molecule type" value="Genomic_DNA"/>
</dbReference>
<dbReference type="AlphaFoldDB" id="C6Q165"/>
<name>C6Q165_9CLOT</name>
<dbReference type="RefSeq" id="WP_007063667.1">
    <property type="nucleotide sequence ID" value="NZ_ACVI01000131.1"/>
</dbReference>
<protein>
    <submittedName>
        <fullName evidence="2">Uncharacterized protein</fullName>
    </submittedName>
</protein>
<proteinExistence type="predicted"/>
<reference evidence="2 3" key="1">
    <citation type="submission" date="2009-06" db="EMBL/GenBank/DDBJ databases">
        <title>The draft genome of Clostridium carboxidivorans P7.</title>
        <authorList>
            <consortium name="US DOE Joint Genome Institute (JGI-PGF)"/>
            <person name="Lucas S."/>
            <person name="Copeland A."/>
            <person name="Lapidus A."/>
            <person name="Glavina del Rio T."/>
            <person name="Tice H."/>
            <person name="Bruce D."/>
            <person name="Goodwin L."/>
            <person name="Pitluck S."/>
            <person name="Larimer F."/>
            <person name="Land M.L."/>
            <person name="Hauser L."/>
            <person name="Hemme C.L."/>
        </authorList>
    </citation>
    <scope>NUCLEOTIDE SEQUENCE [LARGE SCALE GENOMIC DNA]</scope>
    <source>
        <strain evidence="2 3">P7</strain>
    </source>
</reference>
<comment type="caution">
    <text evidence="2">The sequence shown here is derived from an EMBL/GenBank/DDBJ whole genome shotgun (WGS) entry which is preliminary data.</text>
</comment>
<organism evidence="2 3">
    <name type="scientific">Clostridium carboxidivorans P7</name>
    <dbReference type="NCBI Taxonomy" id="536227"/>
    <lineage>
        <taxon>Bacteria</taxon>
        <taxon>Bacillati</taxon>
        <taxon>Bacillota</taxon>
        <taxon>Clostridia</taxon>
        <taxon>Eubacteriales</taxon>
        <taxon>Clostridiaceae</taxon>
        <taxon>Clostridium</taxon>
    </lineage>
</organism>
<keyword evidence="3" id="KW-1185">Reference proteome</keyword>
<evidence type="ECO:0000313" key="3">
    <source>
        <dbReference type="Proteomes" id="UP000004198"/>
    </source>
</evidence>
<keyword evidence="1" id="KW-1133">Transmembrane helix</keyword>
<feature type="transmembrane region" description="Helical" evidence="1">
    <location>
        <begin position="6"/>
        <end position="27"/>
    </location>
</feature>
<accession>C6Q165</accession>
<keyword evidence="1" id="KW-0472">Membrane</keyword>
<evidence type="ECO:0000313" key="2">
    <source>
        <dbReference type="EMBL" id="EET84765.1"/>
    </source>
</evidence>
<sequence>MNDSSIFTILIIIIIITLIAREFWCWYWKQNKIVSLLESINKKLDNYNMSLENNSITPKISEEKISNIENKVDEAVLQQNSTKNSLCKVVSELDKIYKLYKDEIYSEQEFILEKKQLD</sequence>
<evidence type="ECO:0000256" key="1">
    <source>
        <dbReference type="SAM" id="Phobius"/>
    </source>
</evidence>
<gene>
    <name evidence="2" type="ORF">CcarbDRAFT_4782</name>
</gene>
<keyword evidence="1" id="KW-0812">Transmembrane</keyword>
<dbReference type="Proteomes" id="UP000004198">
    <property type="component" value="Unassembled WGS sequence"/>
</dbReference>